<comment type="caution">
    <text evidence="4">The sequence shown here is derived from an EMBL/GenBank/DDBJ whole genome shotgun (WGS) entry which is preliminary data.</text>
</comment>
<evidence type="ECO:0000313" key="4">
    <source>
        <dbReference type="EMBL" id="MCB8879580.1"/>
    </source>
</evidence>
<feature type="domain" description="Surface antigen" evidence="3">
    <location>
        <begin position="59"/>
        <end position="122"/>
    </location>
</feature>
<evidence type="ECO:0000256" key="2">
    <source>
        <dbReference type="SAM" id="SignalP"/>
    </source>
</evidence>
<proteinExistence type="predicted"/>
<protein>
    <recommendedName>
        <fullName evidence="3">Surface antigen domain-containing protein</fullName>
    </recommendedName>
</protein>
<dbReference type="RefSeq" id="WP_227306212.1">
    <property type="nucleotide sequence ID" value="NZ_JAESVA010000002.1"/>
</dbReference>
<evidence type="ECO:0000259" key="3">
    <source>
        <dbReference type="Pfam" id="PF16998"/>
    </source>
</evidence>
<organism evidence="4 5">
    <name type="scientific">Acidisoma cellulosilyticum</name>
    <dbReference type="NCBI Taxonomy" id="2802395"/>
    <lineage>
        <taxon>Bacteria</taxon>
        <taxon>Pseudomonadati</taxon>
        <taxon>Pseudomonadota</taxon>
        <taxon>Alphaproteobacteria</taxon>
        <taxon>Acetobacterales</taxon>
        <taxon>Acidocellaceae</taxon>
        <taxon>Acidisoma</taxon>
    </lineage>
</organism>
<sequence length="123" mass="13527">MLRQSLSIMVASLGLAFALAPALVTPAAAQSMQTYLPRRLTGSDMKILSYEAGKLGPQGPQKESWKNPKTGNSGTVTFLRQYHKSGMECRGFRYTFHTGTAQDGLPYKLNWCERSPGDWAIAN</sequence>
<accession>A0A963YYW4</accession>
<gene>
    <name evidence="4" type="ORF">ACELLULO517_04990</name>
</gene>
<dbReference type="AlphaFoldDB" id="A0A963YYW4"/>
<dbReference type="Proteomes" id="UP000721844">
    <property type="component" value="Unassembled WGS sequence"/>
</dbReference>
<feature type="signal peptide" evidence="2">
    <location>
        <begin position="1"/>
        <end position="29"/>
    </location>
</feature>
<keyword evidence="5" id="KW-1185">Reference proteome</keyword>
<feature type="region of interest" description="Disordered" evidence="1">
    <location>
        <begin position="53"/>
        <end position="72"/>
    </location>
</feature>
<dbReference type="Pfam" id="PF16998">
    <property type="entry name" value="17kDa_Anti_2"/>
    <property type="match status" value="1"/>
</dbReference>
<evidence type="ECO:0000256" key="1">
    <source>
        <dbReference type="SAM" id="MobiDB-lite"/>
    </source>
</evidence>
<feature type="chain" id="PRO_5037085922" description="Surface antigen domain-containing protein" evidence="2">
    <location>
        <begin position="30"/>
        <end position="123"/>
    </location>
</feature>
<keyword evidence="2" id="KW-0732">Signal</keyword>
<dbReference type="EMBL" id="JAESVA010000002">
    <property type="protein sequence ID" value="MCB8879580.1"/>
    <property type="molecule type" value="Genomic_DNA"/>
</dbReference>
<name>A0A963YYW4_9PROT</name>
<reference evidence="4 5" key="1">
    <citation type="journal article" date="2021" name="Microorganisms">
        <title>Acidisoma silvae sp. nov. and Acidisomacellulosilytica sp. nov., Two Acidophilic Bacteria Isolated from Decaying Wood, Hydrolyzing Cellulose and Producing Poly-3-hydroxybutyrate.</title>
        <authorList>
            <person name="Mieszkin S."/>
            <person name="Pouder E."/>
            <person name="Uroz S."/>
            <person name="Simon-Colin C."/>
            <person name="Alain K."/>
        </authorList>
    </citation>
    <scope>NUCLEOTIDE SEQUENCE [LARGE SCALE GENOMIC DNA]</scope>
    <source>
        <strain evidence="4 5">HW T5.17</strain>
    </source>
</reference>
<evidence type="ECO:0000313" key="5">
    <source>
        <dbReference type="Proteomes" id="UP000721844"/>
    </source>
</evidence>
<dbReference type="InterPro" id="IPR032635">
    <property type="entry name" value="Anti_2"/>
</dbReference>